<accession>A0A3P7JB75</accession>
<sequence>MVYCLIVARVTTSVEVRSTAKVYLPAGPPKLKGVRRFRLPGCPARVARQKHYRLADSVARWFPDPDKVSDYLR</sequence>
<dbReference type="EMBL" id="UYYB01119544">
    <property type="protein sequence ID" value="VDM82811.1"/>
    <property type="molecule type" value="Genomic_DNA"/>
</dbReference>
<evidence type="ECO:0000313" key="1">
    <source>
        <dbReference type="EMBL" id="VDM82811.1"/>
    </source>
</evidence>
<reference evidence="1 2" key="1">
    <citation type="submission" date="2018-11" db="EMBL/GenBank/DDBJ databases">
        <authorList>
            <consortium name="Pathogen Informatics"/>
        </authorList>
    </citation>
    <scope>NUCLEOTIDE SEQUENCE [LARGE SCALE GENOMIC DNA]</scope>
</reference>
<dbReference type="Proteomes" id="UP000270094">
    <property type="component" value="Unassembled WGS sequence"/>
</dbReference>
<proteinExistence type="predicted"/>
<evidence type="ECO:0000313" key="2">
    <source>
        <dbReference type="Proteomes" id="UP000270094"/>
    </source>
</evidence>
<dbReference type="AlphaFoldDB" id="A0A3P7JB75"/>
<organism evidence="1 2">
    <name type="scientific">Strongylus vulgaris</name>
    <name type="common">Blood worm</name>
    <dbReference type="NCBI Taxonomy" id="40348"/>
    <lineage>
        <taxon>Eukaryota</taxon>
        <taxon>Metazoa</taxon>
        <taxon>Ecdysozoa</taxon>
        <taxon>Nematoda</taxon>
        <taxon>Chromadorea</taxon>
        <taxon>Rhabditida</taxon>
        <taxon>Rhabditina</taxon>
        <taxon>Rhabditomorpha</taxon>
        <taxon>Strongyloidea</taxon>
        <taxon>Strongylidae</taxon>
        <taxon>Strongylus</taxon>
    </lineage>
</organism>
<name>A0A3P7JB75_STRVU</name>
<gene>
    <name evidence="1" type="ORF">SVUK_LOCUS17809</name>
</gene>
<protein>
    <submittedName>
        <fullName evidence="1">Uncharacterized protein</fullName>
    </submittedName>
</protein>
<keyword evidence="2" id="KW-1185">Reference proteome</keyword>